<gene>
    <name evidence="1" type="ORF">C8D99_101373</name>
</gene>
<organism evidence="1 2">
    <name type="scientific">Aminivibrio pyruvatiphilus</name>
    <dbReference type="NCBI Taxonomy" id="1005740"/>
    <lineage>
        <taxon>Bacteria</taxon>
        <taxon>Thermotogati</taxon>
        <taxon>Synergistota</taxon>
        <taxon>Synergistia</taxon>
        <taxon>Synergistales</taxon>
        <taxon>Aminobacteriaceae</taxon>
        <taxon>Aminivibrio</taxon>
    </lineage>
</organism>
<dbReference type="GO" id="GO:0006633">
    <property type="term" value="P:fatty acid biosynthetic process"/>
    <property type="evidence" value="ECO:0007669"/>
    <property type="project" value="InterPro"/>
</dbReference>
<evidence type="ECO:0000313" key="2">
    <source>
        <dbReference type="Proteomes" id="UP000295066"/>
    </source>
</evidence>
<dbReference type="Pfam" id="PF02504">
    <property type="entry name" value="FA_synthesis"/>
    <property type="match status" value="1"/>
</dbReference>
<evidence type="ECO:0000313" key="1">
    <source>
        <dbReference type="EMBL" id="TDY65221.1"/>
    </source>
</evidence>
<keyword evidence="2" id="KW-1185">Reference proteome</keyword>
<dbReference type="GO" id="GO:0016747">
    <property type="term" value="F:acyltransferase activity, transferring groups other than amino-acyl groups"/>
    <property type="evidence" value="ECO:0007669"/>
    <property type="project" value="InterPro"/>
</dbReference>
<dbReference type="RefSeq" id="WP_133955719.1">
    <property type="nucleotide sequence ID" value="NZ_SORI01000001.1"/>
</dbReference>
<dbReference type="AlphaFoldDB" id="A0A4V3HHH2"/>
<accession>A0A4V3HHH2</accession>
<dbReference type="NCBIfam" id="NF040747">
    <property type="entry name" value="reduct_C_alpha"/>
    <property type="match status" value="1"/>
</dbReference>
<sequence>MSDIRKLIGEALAEIVSDARSGGPRISVGLMAMGSELGAEELARGARLAQENSSRIGVVMIGPRIPGFGDLAWIETPDCEEDVAKAMEKALSDGRIAGAVALHYPFPLGVTTIGRVVTPGRGKPMILASSTGTSAVGRVEAMVRNALYGIAAAKSIGLENPTVGILNVDGAQLAYKALNSLKEKGYPVSFGASVRKDGGAVLRGNDILAGAVDVCVTDTLTGNVLMKMFSSFTTGGSYESLGWGYGPSAGEGWNRIISIISRASGAPVIAGALEYTARAAAGKLPEKVAAELAAARKAGLDAVLEGLAPKAPCTDLVTAPPAEPTDEEIHGVDVLSIEDGVKVLWKEGIYAESSMGCTGPVIKVPGKHLGKAEDILKAGGYI</sequence>
<dbReference type="EMBL" id="SORI01000001">
    <property type="protein sequence ID" value="TDY65221.1"/>
    <property type="molecule type" value="Genomic_DNA"/>
</dbReference>
<dbReference type="OrthoDB" id="9769886at2"/>
<reference evidence="1 2" key="1">
    <citation type="submission" date="2019-03" db="EMBL/GenBank/DDBJ databases">
        <title>Genomic Encyclopedia of Type Strains, Phase IV (KMG-IV): sequencing the most valuable type-strain genomes for metagenomic binning, comparative biology and taxonomic classification.</title>
        <authorList>
            <person name="Goeker M."/>
        </authorList>
    </citation>
    <scope>NUCLEOTIDE SEQUENCE [LARGE SCALE GENOMIC DNA]</scope>
    <source>
        <strain evidence="1 2">DSM 25964</strain>
    </source>
</reference>
<proteinExistence type="predicted"/>
<dbReference type="Gene3D" id="3.40.718.10">
    <property type="entry name" value="Isopropylmalate Dehydrogenase"/>
    <property type="match status" value="1"/>
</dbReference>
<dbReference type="SUPFAM" id="SSF53659">
    <property type="entry name" value="Isocitrate/Isopropylmalate dehydrogenase-like"/>
    <property type="match status" value="1"/>
</dbReference>
<dbReference type="Proteomes" id="UP000295066">
    <property type="component" value="Unassembled WGS sequence"/>
</dbReference>
<name>A0A4V3HHH2_9BACT</name>
<dbReference type="InterPro" id="IPR003664">
    <property type="entry name" value="FA_synthesis"/>
</dbReference>
<comment type="caution">
    <text evidence="1">The sequence shown here is derived from an EMBL/GenBank/DDBJ whole genome shotgun (WGS) entry which is preliminary data.</text>
</comment>
<protein>
    <submittedName>
        <fullName evidence="1">Betaine reductase</fullName>
    </submittedName>
</protein>